<evidence type="ECO:0000256" key="5">
    <source>
        <dbReference type="ARBA" id="ARBA00022806"/>
    </source>
</evidence>
<keyword evidence="4" id="KW-0378">Hydrolase</keyword>
<evidence type="ECO:0000256" key="8">
    <source>
        <dbReference type="ARBA" id="ARBA00023242"/>
    </source>
</evidence>
<feature type="region of interest" description="Disordered" evidence="9">
    <location>
        <begin position="167"/>
        <end position="189"/>
    </location>
</feature>
<comment type="similarity">
    <text evidence="2">Belongs to the SNF2/RAD54 helicase family.</text>
</comment>
<dbReference type="SUPFAM" id="SSF52540">
    <property type="entry name" value="P-loop containing nucleoside triphosphate hydrolases"/>
    <property type="match status" value="2"/>
</dbReference>
<feature type="region of interest" description="Disordered" evidence="9">
    <location>
        <begin position="104"/>
        <end position="124"/>
    </location>
</feature>
<proteinExistence type="inferred from homology"/>
<feature type="compositionally biased region" description="Polar residues" evidence="9">
    <location>
        <begin position="865"/>
        <end position="879"/>
    </location>
</feature>
<feature type="region of interest" description="Disordered" evidence="9">
    <location>
        <begin position="1710"/>
        <end position="1744"/>
    </location>
</feature>
<dbReference type="InterPro" id="IPR001650">
    <property type="entry name" value="Helicase_C-like"/>
</dbReference>
<organism evidence="13 14">
    <name type="scientific">Sphaceloma murrayae</name>
    <dbReference type="NCBI Taxonomy" id="2082308"/>
    <lineage>
        <taxon>Eukaryota</taxon>
        <taxon>Fungi</taxon>
        <taxon>Dikarya</taxon>
        <taxon>Ascomycota</taxon>
        <taxon>Pezizomycotina</taxon>
        <taxon>Dothideomycetes</taxon>
        <taxon>Dothideomycetidae</taxon>
        <taxon>Myriangiales</taxon>
        <taxon>Elsinoaceae</taxon>
        <taxon>Sphaceloma</taxon>
    </lineage>
</organism>
<evidence type="ECO:0000256" key="4">
    <source>
        <dbReference type="ARBA" id="ARBA00022801"/>
    </source>
</evidence>
<dbReference type="InterPro" id="IPR049730">
    <property type="entry name" value="SNF2/RAD54-like_C"/>
</dbReference>
<keyword evidence="7" id="KW-0238">DNA-binding</keyword>
<feature type="domain" description="Helicase ATP-binding" evidence="11">
    <location>
        <begin position="929"/>
        <end position="1153"/>
    </location>
</feature>
<dbReference type="Pfam" id="PF24580">
    <property type="entry name" value="DUF7607"/>
    <property type="match status" value="1"/>
</dbReference>
<feature type="region of interest" description="Disordered" evidence="9">
    <location>
        <begin position="600"/>
        <end position="678"/>
    </location>
</feature>
<dbReference type="GO" id="GO:0003677">
    <property type="term" value="F:DNA binding"/>
    <property type="evidence" value="ECO:0007669"/>
    <property type="project" value="UniProtKB-KW"/>
</dbReference>
<feature type="compositionally biased region" description="Polar residues" evidence="9">
    <location>
        <begin position="1627"/>
        <end position="1643"/>
    </location>
</feature>
<feature type="region of interest" description="Disordered" evidence="9">
    <location>
        <begin position="1273"/>
        <end position="1302"/>
    </location>
</feature>
<feature type="compositionally biased region" description="Low complexity" evidence="9">
    <location>
        <begin position="1672"/>
        <end position="1683"/>
    </location>
</feature>
<feature type="compositionally biased region" description="Polar residues" evidence="9">
    <location>
        <begin position="1717"/>
        <end position="1744"/>
    </location>
</feature>
<dbReference type="Gene3D" id="3.40.50.300">
    <property type="entry name" value="P-loop containing nucleotide triphosphate hydrolases"/>
    <property type="match status" value="1"/>
</dbReference>
<evidence type="ECO:0000256" key="7">
    <source>
        <dbReference type="ARBA" id="ARBA00023125"/>
    </source>
</evidence>
<feature type="region of interest" description="Disordered" evidence="9">
    <location>
        <begin position="492"/>
        <end position="520"/>
    </location>
</feature>
<feature type="compositionally biased region" description="Polar residues" evidence="9">
    <location>
        <begin position="1592"/>
        <end position="1602"/>
    </location>
</feature>
<evidence type="ECO:0000256" key="3">
    <source>
        <dbReference type="ARBA" id="ARBA00022741"/>
    </source>
</evidence>
<dbReference type="SUPFAM" id="SSF47769">
    <property type="entry name" value="SAM/Pointed domain"/>
    <property type="match status" value="1"/>
</dbReference>
<comment type="subcellular location">
    <subcellularLocation>
        <location evidence="1">Nucleus</location>
    </subcellularLocation>
</comment>
<dbReference type="Pfam" id="PF00271">
    <property type="entry name" value="Helicase_C"/>
    <property type="match status" value="1"/>
</dbReference>
<evidence type="ECO:0000259" key="10">
    <source>
        <dbReference type="PROSITE" id="PS50105"/>
    </source>
</evidence>
<accession>A0A2K1QKF5</accession>
<dbReference type="GO" id="GO:0004386">
    <property type="term" value="F:helicase activity"/>
    <property type="evidence" value="ECO:0007669"/>
    <property type="project" value="UniProtKB-KW"/>
</dbReference>
<comment type="caution">
    <text evidence="13">The sequence shown here is derived from an EMBL/GenBank/DDBJ whole genome shotgun (WGS) entry which is preliminary data.</text>
</comment>
<feature type="compositionally biased region" description="Low complexity" evidence="9">
    <location>
        <begin position="1644"/>
        <end position="1658"/>
    </location>
</feature>
<feature type="compositionally biased region" description="Basic and acidic residues" evidence="9">
    <location>
        <begin position="844"/>
        <end position="858"/>
    </location>
</feature>
<feature type="region of interest" description="Disordered" evidence="9">
    <location>
        <begin position="1672"/>
        <end position="1691"/>
    </location>
</feature>
<dbReference type="InterPro" id="IPR056026">
    <property type="entry name" value="DUF7607"/>
</dbReference>
<evidence type="ECO:0000259" key="11">
    <source>
        <dbReference type="PROSITE" id="PS51192"/>
    </source>
</evidence>
<evidence type="ECO:0000259" key="12">
    <source>
        <dbReference type="PROSITE" id="PS51194"/>
    </source>
</evidence>
<dbReference type="STRING" id="2082308.A0A2K1QKF5"/>
<evidence type="ECO:0000256" key="9">
    <source>
        <dbReference type="SAM" id="MobiDB-lite"/>
    </source>
</evidence>
<reference evidence="13 14" key="1">
    <citation type="submission" date="2017-06" db="EMBL/GenBank/DDBJ databases">
        <title>Draft genome sequence of a variant of Elsinoe murrayae.</title>
        <authorList>
            <person name="Cheng Q."/>
        </authorList>
    </citation>
    <scope>NUCLEOTIDE SEQUENCE [LARGE SCALE GENOMIC DNA]</scope>
    <source>
        <strain evidence="13 14">CQ-2017a</strain>
    </source>
</reference>
<feature type="compositionally biased region" description="Polar residues" evidence="9">
    <location>
        <begin position="640"/>
        <end position="652"/>
    </location>
</feature>
<dbReference type="SMART" id="SM00487">
    <property type="entry name" value="DEXDc"/>
    <property type="match status" value="1"/>
</dbReference>
<keyword evidence="14" id="KW-1185">Reference proteome</keyword>
<feature type="compositionally biased region" description="Polar residues" evidence="9">
    <location>
        <begin position="111"/>
        <end position="123"/>
    </location>
</feature>
<dbReference type="OrthoDB" id="2020972at2759"/>
<feature type="domain" description="SAM" evidence="10">
    <location>
        <begin position="9"/>
        <end position="88"/>
    </location>
</feature>
<evidence type="ECO:0000313" key="13">
    <source>
        <dbReference type="EMBL" id="PNS15360.1"/>
    </source>
</evidence>
<dbReference type="PROSITE" id="PS51192">
    <property type="entry name" value="HELICASE_ATP_BIND_1"/>
    <property type="match status" value="1"/>
</dbReference>
<dbReference type="InterPro" id="IPR044574">
    <property type="entry name" value="ARIP4-like"/>
</dbReference>
<dbReference type="SMART" id="SM00490">
    <property type="entry name" value="HELICc"/>
    <property type="match status" value="1"/>
</dbReference>
<feature type="domain" description="Helicase C-terminal" evidence="12">
    <location>
        <begin position="1363"/>
        <end position="1530"/>
    </location>
</feature>
<dbReference type="Pfam" id="PF00176">
    <property type="entry name" value="SNF2-rel_dom"/>
    <property type="match status" value="1"/>
</dbReference>
<feature type="region of interest" description="Disordered" evidence="9">
    <location>
        <begin position="823"/>
        <end position="882"/>
    </location>
</feature>
<dbReference type="InterPro" id="IPR027417">
    <property type="entry name" value="P-loop_NTPase"/>
</dbReference>
<keyword evidence="3" id="KW-0547">Nucleotide-binding</keyword>
<keyword evidence="5" id="KW-0347">Helicase</keyword>
<feature type="compositionally biased region" description="Basic and acidic residues" evidence="9">
    <location>
        <begin position="1273"/>
        <end position="1288"/>
    </location>
</feature>
<dbReference type="PANTHER" id="PTHR45797:SF1">
    <property type="entry name" value="HELICASE ARIP4"/>
    <property type="match status" value="1"/>
</dbReference>
<evidence type="ECO:0000256" key="1">
    <source>
        <dbReference type="ARBA" id="ARBA00004123"/>
    </source>
</evidence>
<dbReference type="InterPro" id="IPR000330">
    <property type="entry name" value="SNF2_N"/>
</dbReference>
<protein>
    <submittedName>
        <fullName evidence="13">Protein CHROMATIN REMODELING 20</fullName>
    </submittedName>
</protein>
<gene>
    <name evidence="13" type="ORF">CAC42_619</name>
</gene>
<dbReference type="InterPro" id="IPR014001">
    <property type="entry name" value="Helicase_ATP-bd"/>
</dbReference>
<feature type="compositionally biased region" description="Basic and acidic residues" evidence="9">
    <location>
        <begin position="616"/>
        <end position="627"/>
    </location>
</feature>
<dbReference type="InterPro" id="IPR001660">
    <property type="entry name" value="SAM"/>
</dbReference>
<feature type="compositionally biased region" description="Polar residues" evidence="9">
    <location>
        <begin position="172"/>
        <end position="183"/>
    </location>
</feature>
<feature type="region of interest" description="Disordered" evidence="9">
    <location>
        <begin position="1591"/>
        <end position="1664"/>
    </location>
</feature>
<dbReference type="PANTHER" id="PTHR45797">
    <property type="entry name" value="RAD54-LIKE"/>
    <property type="match status" value="1"/>
</dbReference>
<dbReference type="GO" id="GO:0005634">
    <property type="term" value="C:nucleus"/>
    <property type="evidence" value="ECO:0007669"/>
    <property type="project" value="UniProtKB-SubCell"/>
</dbReference>
<feature type="region of interest" description="Disordered" evidence="9">
    <location>
        <begin position="563"/>
        <end position="586"/>
    </location>
</feature>
<dbReference type="Gene3D" id="1.10.150.50">
    <property type="entry name" value="Transcription Factor, Ets-1"/>
    <property type="match status" value="1"/>
</dbReference>
<dbReference type="GO" id="GO:0016887">
    <property type="term" value="F:ATP hydrolysis activity"/>
    <property type="evidence" value="ECO:0007669"/>
    <property type="project" value="InterPro"/>
</dbReference>
<dbReference type="InParanoid" id="A0A2K1QKF5"/>
<dbReference type="PROSITE" id="PS50105">
    <property type="entry name" value="SAM_DOMAIN"/>
    <property type="match status" value="1"/>
</dbReference>
<keyword evidence="8" id="KW-0539">Nucleus</keyword>
<dbReference type="PROSITE" id="PS51194">
    <property type="entry name" value="HELICASE_CTER"/>
    <property type="match status" value="1"/>
</dbReference>
<evidence type="ECO:0000256" key="2">
    <source>
        <dbReference type="ARBA" id="ARBA00007025"/>
    </source>
</evidence>
<name>A0A2K1QKF5_9PEZI</name>
<evidence type="ECO:0000313" key="14">
    <source>
        <dbReference type="Proteomes" id="UP000243797"/>
    </source>
</evidence>
<dbReference type="Gene3D" id="3.40.50.10810">
    <property type="entry name" value="Tandem AAA-ATPase domain"/>
    <property type="match status" value="1"/>
</dbReference>
<dbReference type="EMBL" id="NKHZ01000070">
    <property type="protein sequence ID" value="PNS15360.1"/>
    <property type="molecule type" value="Genomic_DNA"/>
</dbReference>
<dbReference type="GO" id="GO:0005524">
    <property type="term" value="F:ATP binding"/>
    <property type="evidence" value="ECO:0007669"/>
    <property type="project" value="UniProtKB-KW"/>
</dbReference>
<dbReference type="Proteomes" id="UP000243797">
    <property type="component" value="Unassembled WGS sequence"/>
</dbReference>
<sequence>MPGQDPWDWTVEDVKDWVLTKLPITATSIPNARLPDIDALALSFEEQEVSGYALLSDVTTEFLRQECNIRAIGRRSVVLEAIRRLRKTSAEYLVHNGFGHTVSHGTDESARVSTPKTTDSKFSSPAMLPVAVETQERVTKGPFDKAPHRRSGEVLIEDDRGGKRRRLIFNKPSDTPRTTTGPEVSNHDNKQPPLAEFNSESPFPHLPYKKFTVDELMYGKTLAGQSTLAEVQDDDILTFCSSRYPSGIKHFANRSMRSMFLSERTVAVRWKGKQLTAFRPYKSKHLPPGLQASLTVFDGLDEDDEAVKVHEEAVELVGGALTNDAASGDWDYLLTRYDGRNGGEQVLPPLGGSEDGSDELSDIDSELAAELDEEEQPAVSLLPVSEAGEVFDDVVQQYAERWAKKALDRLERQEAWKIWRSVRGSGAKRKTIAAQNNQQLLHLTARLANQRRDILQIPWRAEDDLVKQCAITQPTVEDIERLRWEQTVWMRSTAPKPPPSTLSHKPAQKLQGRHPSRLPTSEDAEMDEFISDHEDARDVEVLPDIELPVTSIEDAEQEMGDVTGASEDDTTATAGAGSESDPLGMGELQNMQDAAAMSDDDLSFLPSDNTIVQRSSKRDGSRSHTVDSGRSLPEVKTIPKTRSSSTTKWQTTNNNIIEISSDDSSHKKRSPHRNVISSINPEDASMSEIQGWGNDWLTEQKDRKRIVSKLLLTLDAGIRAVMLERLTKEANAKAWLVIRVRKVLEQKATSGSKSTIPWLDSKFAGIYHCWHQCRVECWDLAMPPDMYNNINENDLKSWATYCLKVLPKIANFMQPGQFIDISSGVEDESDSPTVSAKKKKKKPRVLDSRAEEARDKAFTRMHQFAESQKQQTSDSNALSQMIPGSDDMREDIIVNLIREEDDNPIHLIDSLAKTLKAHQIEGLQFLWREVMADGDDGCVLAHTMGLGKTCQAISFLIMLKQAGEDAESRKQIPKRMRPLRALILCPPAVLQNWMREIDMWSPRAKFFEVFKIDATGNDQQERYDVLKKWYDGQGILLIGYTMFQKHVLVDDDKQSKGGQSAESTDADASLDEDVPLRSGNVLSKQQRIQMAKMLTAGPNIVIADEAHMLKNDKSKVSQAASKFKRAKRIALSGTPLSNATREIFSIVNWVAPNYLGSKGEFEDRFAKPIEAGLYNESTSAERRKSLKKLAVLRTETEPKIHRMDITALKGSLTSKTEYNLTIPLTDLQMRLYRKYTDYFTSQVGGEKVTQVQLFGWVSLLGLLVTHPKALRNKLMEKPKESKDADDLKKKRGQPRSIGAPSATAPMVAPAALTILGEGEDDTDEGVIGDEHVSKLGLSSTLIKELVEEIPESADVSASYRMMLIEQILELSKKVGDKVLVFSLRLPLLDCMGALLLKMGISFGRIDGSMPQPKREMILKAFREDRYDVLLISTKAGGQGLNIQNANRVIIVDFSYNPTWEEQAVGRAYRLGQKKDVYVYRFVSGGTFEDKLYNMGLFKSSLFQRVVDKKNPERHAKKGIDEWLFAPREVKQEVINEEEVGKDKNVLEKILARSDNPIRAIKTMETLMRNVDDEHLTEAELREVQVELEQNKAVRNNSHTASRSLLGGAYPSSTAPVGVGVRPPMGMRTQQSPPQAHQRPPSSTVPSRPQLQPSPRSVPGMNRDKAIVPSPVATARASTAVAPPSTAPPHQSIQELSLDDVIRQQQRGIQEIQGSQRHQWNQSSSYRDMNGMQPSRLINDTNSTPVGMRPNPLAAAQRGTWGFPDQILHSSTQPAAPNIDPKVFSAEFQQQGNGRRAFNRP</sequence>
<dbReference type="CDD" id="cd18793">
    <property type="entry name" value="SF2_C_SNF"/>
    <property type="match status" value="1"/>
</dbReference>
<keyword evidence="6" id="KW-0067">ATP-binding</keyword>
<evidence type="ECO:0000256" key="6">
    <source>
        <dbReference type="ARBA" id="ARBA00022840"/>
    </source>
</evidence>
<dbReference type="InterPro" id="IPR013761">
    <property type="entry name" value="SAM/pointed_sf"/>
</dbReference>
<dbReference type="InterPro" id="IPR038718">
    <property type="entry name" value="SNF2-like_sf"/>
</dbReference>